<feature type="region of interest" description="Disordered" evidence="1">
    <location>
        <begin position="1"/>
        <end position="81"/>
    </location>
</feature>
<gene>
    <name evidence="3" type="ORF">D6D28_02210</name>
</gene>
<dbReference type="AlphaFoldDB" id="A0A4S8SV17"/>
<comment type="caution">
    <text evidence="3">The sequence shown here is derived from an EMBL/GenBank/DDBJ whole genome shotgun (WGS) entry which is preliminary data.</text>
</comment>
<accession>A0A4S8SV17</accession>
<proteinExistence type="predicted"/>
<evidence type="ECO:0000256" key="1">
    <source>
        <dbReference type="SAM" id="MobiDB-lite"/>
    </source>
</evidence>
<dbReference type="SUPFAM" id="SSF57667">
    <property type="entry name" value="beta-beta-alpha zinc fingers"/>
    <property type="match status" value="1"/>
</dbReference>
<dbReference type="InterPro" id="IPR036236">
    <property type="entry name" value="Znf_C2H2_sf"/>
</dbReference>
<reference evidence="3 4" key="1">
    <citation type="submission" date="2018-10" db="EMBL/GenBank/DDBJ databases">
        <title>Fifty Aureobasidium pullulans genomes reveal a recombining polyextremotolerant generalist.</title>
        <authorList>
            <person name="Gostincar C."/>
            <person name="Turk M."/>
            <person name="Zajc J."/>
            <person name="Gunde-Cimerman N."/>
        </authorList>
    </citation>
    <scope>NUCLEOTIDE SEQUENCE [LARGE SCALE GENOMIC DNA]</scope>
    <source>
        <strain evidence="3 4">EXF-11900</strain>
    </source>
</reference>
<organism evidence="3 4">
    <name type="scientific">Aureobasidium pullulans</name>
    <name type="common">Black yeast</name>
    <name type="synonym">Pullularia pullulans</name>
    <dbReference type="NCBI Taxonomy" id="5580"/>
    <lineage>
        <taxon>Eukaryota</taxon>
        <taxon>Fungi</taxon>
        <taxon>Dikarya</taxon>
        <taxon>Ascomycota</taxon>
        <taxon>Pezizomycotina</taxon>
        <taxon>Dothideomycetes</taxon>
        <taxon>Dothideomycetidae</taxon>
        <taxon>Dothideales</taxon>
        <taxon>Saccotheciaceae</taxon>
        <taxon>Aureobasidium</taxon>
    </lineage>
</organism>
<evidence type="ECO:0000313" key="3">
    <source>
        <dbReference type="EMBL" id="THV74936.1"/>
    </source>
</evidence>
<dbReference type="InterPro" id="IPR013087">
    <property type="entry name" value="Znf_C2H2_type"/>
</dbReference>
<evidence type="ECO:0000259" key="2">
    <source>
        <dbReference type="PROSITE" id="PS00028"/>
    </source>
</evidence>
<feature type="domain" description="C2H2-type" evidence="2">
    <location>
        <begin position="90"/>
        <end position="110"/>
    </location>
</feature>
<protein>
    <recommendedName>
        <fullName evidence="2">C2H2-type domain-containing protein</fullName>
    </recommendedName>
</protein>
<feature type="compositionally biased region" description="Basic and acidic residues" evidence="1">
    <location>
        <begin position="33"/>
        <end position="70"/>
    </location>
</feature>
<name>A0A4S8SV17_AURPU</name>
<dbReference type="PROSITE" id="PS00028">
    <property type="entry name" value="ZINC_FINGER_C2H2_1"/>
    <property type="match status" value="1"/>
</dbReference>
<sequence>MSLAYILAPLSRSPSPARIKKEPENDTAAATPLKREPGTDDEAKQVKNDAKNEEHKIALKQENKPAEDLARTAPRPYANIPDQGGMRRTCEWCEFTYTDIKELYAHCYVHLGYETTRCVACNVRSSDNAAAKKHATGGKHTNKLRALGVQQ</sequence>
<evidence type="ECO:0000313" key="4">
    <source>
        <dbReference type="Proteomes" id="UP000304951"/>
    </source>
</evidence>
<dbReference type="Proteomes" id="UP000304951">
    <property type="component" value="Unassembled WGS sequence"/>
</dbReference>
<dbReference type="EMBL" id="QZAF01000050">
    <property type="protein sequence ID" value="THV74936.1"/>
    <property type="molecule type" value="Genomic_DNA"/>
</dbReference>